<dbReference type="InterPro" id="IPR049326">
    <property type="entry name" value="Rhodopsin_dom_fungi"/>
</dbReference>
<keyword evidence="2 6" id="KW-0812">Transmembrane</keyword>
<dbReference type="GO" id="GO:0016020">
    <property type="term" value="C:membrane"/>
    <property type="evidence" value="ECO:0007669"/>
    <property type="project" value="UniProtKB-SubCell"/>
</dbReference>
<evidence type="ECO:0000256" key="6">
    <source>
        <dbReference type="SAM" id="Phobius"/>
    </source>
</evidence>
<evidence type="ECO:0000313" key="9">
    <source>
        <dbReference type="Proteomes" id="UP000799439"/>
    </source>
</evidence>
<protein>
    <recommendedName>
        <fullName evidence="7">Rhodopsin domain-containing protein</fullName>
    </recommendedName>
</protein>
<feature type="transmembrane region" description="Helical" evidence="6">
    <location>
        <begin position="242"/>
        <end position="266"/>
    </location>
</feature>
<dbReference type="Pfam" id="PF20684">
    <property type="entry name" value="Fung_rhodopsin"/>
    <property type="match status" value="1"/>
</dbReference>
<dbReference type="PANTHER" id="PTHR33048:SF96">
    <property type="entry name" value="INTEGRAL MEMBRANE PROTEIN"/>
    <property type="match status" value="1"/>
</dbReference>
<dbReference type="PANTHER" id="PTHR33048">
    <property type="entry name" value="PTH11-LIKE INTEGRAL MEMBRANE PROTEIN (AFU_ORTHOLOGUE AFUA_5G11245)"/>
    <property type="match status" value="1"/>
</dbReference>
<dbReference type="EMBL" id="ML996082">
    <property type="protein sequence ID" value="KAF2155896.1"/>
    <property type="molecule type" value="Genomic_DNA"/>
</dbReference>
<dbReference type="InterPro" id="IPR052337">
    <property type="entry name" value="SAT4-like"/>
</dbReference>
<dbReference type="Proteomes" id="UP000799439">
    <property type="component" value="Unassembled WGS sequence"/>
</dbReference>
<accession>A0A9P4J6C4</accession>
<keyword evidence="9" id="KW-1185">Reference proteome</keyword>
<feature type="domain" description="Rhodopsin" evidence="7">
    <location>
        <begin position="28"/>
        <end position="267"/>
    </location>
</feature>
<keyword evidence="4 6" id="KW-0472">Membrane</keyword>
<dbReference type="AlphaFoldDB" id="A0A9P4J6C4"/>
<organism evidence="8 9">
    <name type="scientific">Myriangium duriaei CBS 260.36</name>
    <dbReference type="NCBI Taxonomy" id="1168546"/>
    <lineage>
        <taxon>Eukaryota</taxon>
        <taxon>Fungi</taxon>
        <taxon>Dikarya</taxon>
        <taxon>Ascomycota</taxon>
        <taxon>Pezizomycotina</taxon>
        <taxon>Dothideomycetes</taxon>
        <taxon>Dothideomycetidae</taxon>
        <taxon>Myriangiales</taxon>
        <taxon>Myriangiaceae</taxon>
        <taxon>Myriangium</taxon>
    </lineage>
</organism>
<evidence type="ECO:0000259" key="7">
    <source>
        <dbReference type="Pfam" id="PF20684"/>
    </source>
</evidence>
<feature type="transmembrane region" description="Helical" evidence="6">
    <location>
        <begin position="85"/>
        <end position="109"/>
    </location>
</feature>
<proteinExistence type="inferred from homology"/>
<gene>
    <name evidence="8" type="ORF">K461DRAFT_318551</name>
</gene>
<evidence type="ECO:0000256" key="1">
    <source>
        <dbReference type="ARBA" id="ARBA00004141"/>
    </source>
</evidence>
<feature type="transmembrane region" description="Helical" evidence="6">
    <location>
        <begin position="169"/>
        <end position="191"/>
    </location>
</feature>
<evidence type="ECO:0000256" key="4">
    <source>
        <dbReference type="ARBA" id="ARBA00023136"/>
    </source>
</evidence>
<evidence type="ECO:0000256" key="3">
    <source>
        <dbReference type="ARBA" id="ARBA00022989"/>
    </source>
</evidence>
<comment type="caution">
    <text evidence="8">The sequence shown here is derived from an EMBL/GenBank/DDBJ whole genome shotgun (WGS) entry which is preliminary data.</text>
</comment>
<evidence type="ECO:0000256" key="5">
    <source>
        <dbReference type="ARBA" id="ARBA00038359"/>
    </source>
</evidence>
<feature type="transmembrane region" description="Helical" evidence="6">
    <location>
        <begin position="44"/>
        <end position="65"/>
    </location>
</feature>
<feature type="transmembrane region" description="Helical" evidence="6">
    <location>
        <begin position="12"/>
        <end position="32"/>
    </location>
</feature>
<feature type="transmembrane region" description="Helical" evidence="6">
    <location>
        <begin position="203"/>
        <end position="222"/>
    </location>
</feature>
<comment type="subcellular location">
    <subcellularLocation>
        <location evidence="1">Membrane</location>
        <topology evidence="1">Multi-pass membrane protein</topology>
    </subcellularLocation>
</comment>
<evidence type="ECO:0000256" key="2">
    <source>
        <dbReference type="ARBA" id="ARBA00022692"/>
    </source>
</evidence>
<evidence type="ECO:0000313" key="8">
    <source>
        <dbReference type="EMBL" id="KAF2155896.1"/>
    </source>
</evidence>
<feature type="transmembrane region" description="Helical" evidence="6">
    <location>
        <begin position="121"/>
        <end position="141"/>
    </location>
</feature>
<name>A0A9P4J6C4_9PEZI</name>
<dbReference type="OrthoDB" id="4682787at2759"/>
<sequence>MVIISNDAAAALYTSLTMIAITWIAVGLRFYTRAVIVRNVGADDWAMFVTSLFFTAFCFTLYQSFATTTYGGVNSFQNLNLATQYLFATFCIYIVCSVALKISLMLFFLRIIILPWQRWTLYICTGAFALFGTGFFFETLFECGAPTKYLMHRLSNKCLPKDKIGIPLAYSHGVLNAVVDWIYTGIAIMVITSLQMSRKHKRLAVTLLVIGGLASVCSLVRIGWIHQLDTQFVKIFVTGFDIGTLSCLEIGLGIVATSLATLKPLFVRLNLQRFRANTGESCTDRLAGPPNTLLARVETIDDSLAKDLADRENGIIVVREHFLTVEQKEHV</sequence>
<reference evidence="8" key="1">
    <citation type="journal article" date="2020" name="Stud. Mycol.">
        <title>101 Dothideomycetes genomes: a test case for predicting lifestyles and emergence of pathogens.</title>
        <authorList>
            <person name="Haridas S."/>
            <person name="Albert R."/>
            <person name="Binder M."/>
            <person name="Bloem J."/>
            <person name="Labutti K."/>
            <person name="Salamov A."/>
            <person name="Andreopoulos B."/>
            <person name="Baker S."/>
            <person name="Barry K."/>
            <person name="Bills G."/>
            <person name="Bluhm B."/>
            <person name="Cannon C."/>
            <person name="Castanera R."/>
            <person name="Culley D."/>
            <person name="Daum C."/>
            <person name="Ezra D."/>
            <person name="Gonzalez J."/>
            <person name="Henrissat B."/>
            <person name="Kuo A."/>
            <person name="Liang C."/>
            <person name="Lipzen A."/>
            <person name="Lutzoni F."/>
            <person name="Magnuson J."/>
            <person name="Mondo S."/>
            <person name="Nolan M."/>
            <person name="Ohm R."/>
            <person name="Pangilinan J."/>
            <person name="Park H.-J."/>
            <person name="Ramirez L."/>
            <person name="Alfaro M."/>
            <person name="Sun H."/>
            <person name="Tritt A."/>
            <person name="Yoshinaga Y."/>
            <person name="Zwiers L.-H."/>
            <person name="Turgeon B."/>
            <person name="Goodwin S."/>
            <person name="Spatafora J."/>
            <person name="Crous P."/>
            <person name="Grigoriev I."/>
        </authorList>
    </citation>
    <scope>NUCLEOTIDE SEQUENCE</scope>
    <source>
        <strain evidence="8">CBS 260.36</strain>
    </source>
</reference>
<comment type="similarity">
    <text evidence="5">Belongs to the SAT4 family.</text>
</comment>
<keyword evidence="3 6" id="KW-1133">Transmembrane helix</keyword>